<dbReference type="InterPro" id="IPR013602">
    <property type="entry name" value="Dynein_heavy_linker"/>
</dbReference>
<feature type="non-terminal residue" evidence="2">
    <location>
        <position position="338"/>
    </location>
</feature>
<evidence type="ECO:0000313" key="3">
    <source>
        <dbReference type="Proteomes" id="UP000485058"/>
    </source>
</evidence>
<organism evidence="2 3">
    <name type="scientific">Haematococcus lacustris</name>
    <name type="common">Green alga</name>
    <name type="synonym">Haematococcus pluvialis</name>
    <dbReference type="NCBI Taxonomy" id="44745"/>
    <lineage>
        <taxon>Eukaryota</taxon>
        <taxon>Viridiplantae</taxon>
        <taxon>Chlorophyta</taxon>
        <taxon>core chlorophytes</taxon>
        <taxon>Chlorophyceae</taxon>
        <taxon>CS clade</taxon>
        <taxon>Chlamydomonadales</taxon>
        <taxon>Haematococcaceae</taxon>
        <taxon>Haematococcus</taxon>
    </lineage>
</organism>
<dbReference type="GO" id="GO:0051959">
    <property type="term" value="F:dynein light intermediate chain binding"/>
    <property type="evidence" value="ECO:0007669"/>
    <property type="project" value="InterPro"/>
</dbReference>
<dbReference type="GO" id="GO:0030286">
    <property type="term" value="C:dynein complex"/>
    <property type="evidence" value="ECO:0007669"/>
    <property type="project" value="InterPro"/>
</dbReference>
<dbReference type="InterPro" id="IPR026983">
    <property type="entry name" value="DHC"/>
</dbReference>
<comment type="caution">
    <text evidence="2">The sequence shown here is derived from an EMBL/GenBank/DDBJ whole genome shotgun (WGS) entry which is preliminary data.</text>
</comment>
<dbReference type="EMBL" id="BLLF01001399">
    <property type="protein sequence ID" value="GFH19055.1"/>
    <property type="molecule type" value="Genomic_DNA"/>
</dbReference>
<dbReference type="Proteomes" id="UP000485058">
    <property type="component" value="Unassembled WGS sequence"/>
</dbReference>
<dbReference type="Pfam" id="PF08393">
    <property type="entry name" value="DHC_N2"/>
    <property type="match status" value="1"/>
</dbReference>
<reference evidence="2 3" key="1">
    <citation type="submission" date="2020-02" db="EMBL/GenBank/DDBJ databases">
        <title>Draft genome sequence of Haematococcus lacustris strain NIES-144.</title>
        <authorList>
            <person name="Morimoto D."/>
            <person name="Nakagawa S."/>
            <person name="Yoshida T."/>
            <person name="Sawayama S."/>
        </authorList>
    </citation>
    <scope>NUCLEOTIDE SEQUENCE [LARGE SCALE GENOMIC DNA]</scope>
    <source>
        <strain evidence="2 3">NIES-144</strain>
    </source>
</reference>
<dbReference type="PANTHER" id="PTHR45703">
    <property type="entry name" value="DYNEIN HEAVY CHAIN"/>
    <property type="match status" value="1"/>
</dbReference>
<dbReference type="GO" id="GO:0007018">
    <property type="term" value="P:microtubule-based movement"/>
    <property type="evidence" value="ECO:0007669"/>
    <property type="project" value="InterPro"/>
</dbReference>
<evidence type="ECO:0000259" key="1">
    <source>
        <dbReference type="Pfam" id="PF08393"/>
    </source>
</evidence>
<feature type="domain" description="Dynein heavy chain linker" evidence="1">
    <location>
        <begin position="254"/>
        <end position="322"/>
    </location>
</feature>
<proteinExistence type="predicted"/>
<keyword evidence="3" id="KW-1185">Reference proteome</keyword>
<name>A0A699ZBH3_HAELA</name>
<feature type="non-terminal residue" evidence="2">
    <location>
        <position position="1"/>
    </location>
</feature>
<accession>A0A699ZBH3</accession>
<gene>
    <name evidence="2" type="ORF">HaLaN_15943</name>
</gene>
<sequence length="338" mass="38420">QVEEHVQAWADAGHELHETQEEIQRLAKMAVAVEDKSESQVCFRLLVVDTSSAKAALADKALQLRSALLQWLDATWTADNQAVVNNFEEIVAHMQQTPENTEAMDALEKYLGVIEGQLDDFAAKISYSRKVYGVLYGAQHLLSEFADELYWRMCRWPLLLNSELEDVRSRLTRFRTRYMTQLKAEQVALAKDLAELRAEVDKFTTLGDLKQVDDRTSQVADLHSRLQRMGELAELYQARETIFGLPTTDYPQIELIQKTLDPYATLWQTCGEFMRCLPDWMDGPFTEIDADAMAADVDRWWRGTAKLAKSLEGPPLEVVAQFPVKVDAGFSVSRALQL</sequence>
<dbReference type="AlphaFoldDB" id="A0A699ZBH3"/>
<dbReference type="GO" id="GO:0045505">
    <property type="term" value="F:dynein intermediate chain binding"/>
    <property type="evidence" value="ECO:0007669"/>
    <property type="project" value="InterPro"/>
</dbReference>
<dbReference type="PANTHER" id="PTHR45703:SF38">
    <property type="entry name" value="DYNEINS HEAVY CHAIN"/>
    <property type="match status" value="1"/>
</dbReference>
<protein>
    <recommendedName>
        <fullName evidence="1">Dynein heavy chain linker domain-containing protein</fullName>
    </recommendedName>
</protein>
<evidence type="ECO:0000313" key="2">
    <source>
        <dbReference type="EMBL" id="GFH19055.1"/>
    </source>
</evidence>